<dbReference type="GO" id="GO:0009379">
    <property type="term" value="C:Holliday junction helicase complex"/>
    <property type="evidence" value="ECO:0007669"/>
    <property type="project" value="InterPro"/>
</dbReference>
<dbReference type="InterPro" id="IPR013849">
    <property type="entry name" value="DNA_helicase_Holl-junc_RuvA_I"/>
</dbReference>
<evidence type="ECO:0000256" key="2">
    <source>
        <dbReference type="ARBA" id="ARBA00022763"/>
    </source>
</evidence>
<dbReference type="AlphaFoldDB" id="A0A2Z2LEC5"/>
<name>A0A2Z2LEC5_9RICK</name>
<keyword evidence="3 6" id="KW-0238">DNA-binding</keyword>
<comment type="subcellular location">
    <subcellularLocation>
        <location evidence="6">Cytoplasm</location>
    </subcellularLocation>
</comment>
<keyword evidence="5 6" id="KW-0234">DNA repair</keyword>
<dbReference type="GO" id="GO:0000400">
    <property type="term" value="F:four-way junction DNA binding"/>
    <property type="evidence" value="ECO:0007669"/>
    <property type="project" value="UniProtKB-UniRule"/>
</dbReference>
<dbReference type="Pfam" id="PF01330">
    <property type="entry name" value="RuvA_N"/>
    <property type="match status" value="1"/>
</dbReference>
<dbReference type="InterPro" id="IPR000085">
    <property type="entry name" value="RuvA"/>
</dbReference>
<keyword evidence="10" id="KW-1185">Reference proteome</keyword>
<protein>
    <recommendedName>
        <fullName evidence="6">Holliday junction branch migration complex subunit RuvA</fullName>
    </recommendedName>
</protein>
<dbReference type="Pfam" id="PF14520">
    <property type="entry name" value="HHH_5"/>
    <property type="match status" value="1"/>
</dbReference>
<gene>
    <name evidence="6" type="primary">ruvA</name>
    <name evidence="9" type="ORF">AOV_00470</name>
</gene>
<reference evidence="9 10" key="2">
    <citation type="journal article" date="2019" name="BMC Genomics">
        <title>The Anaplasma ovis genome reveals a high proportion of pseudogenes.</title>
        <authorList>
            <person name="Liu Z."/>
            <person name="Peasley A.M."/>
            <person name="Yang J."/>
            <person name="Li Y."/>
            <person name="Guan G."/>
            <person name="Luo J."/>
            <person name="Yin H."/>
            <person name="Brayton K.A."/>
        </authorList>
    </citation>
    <scope>NUCLEOTIDE SEQUENCE [LARGE SCALE GENOMIC DNA]</scope>
    <source>
        <strain evidence="9 10">Haibei</strain>
    </source>
</reference>
<accession>A0A2Z2LEC5</accession>
<dbReference type="Gene3D" id="1.10.150.20">
    <property type="entry name" value="5' to 3' exonuclease, C-terminal subdomain"/>
    <property type="match status" value="1"/>
</dbReference>
<comment type="domain">
    <text evidence="6">Has three domains with a flexible linker between the domains II and III and assumes an 'L' shape. Domain III is highly mobile and contacts RuvB.</text>
</comment>
<feature type="domain" description="DNA helicase Holliday junction RuvA type" evidence="7">
    <location>
        <begin position="1"/>
        <end position="63"/>
    </location>
</feature>
<keyword evidence="4 6" id="KW-0233">DNA recombination</keyword>
<feature type="region of interest" description="Domain III" evidence="6">
    <location>
        <begin position="148"/>
        <end position="190"/>
    </location>
</feature>
<dbReference type="Gene3D" id="2.40.50.140">
    <property type="entry name" value="Nucleic acid-binding proteins"/>
    <property type="match status" value="1"/>
</dbReference>
<evidence type="ECO:0000259" key="7">
    <source>
        <dbReference type="Pfam" id="PF01330"/>
    </source>
</evidence>
<dbReference type="InterPro" id="IPR036267">
    <property type="entry name" value="RuvA_C_sf"/>
</dbReference>
<dbReference type="GO" id="GO:0005524">
    <property type="term" value="F:ATP binding"/>
    <property type="evidence" value="ECO:0007669"/>
    <property type="project" value="InterPro"/>
</dbReference>
<evidence type="ECO:0000259" key="8">
    <source>
        <dbReference type="Pfam" id="PF07499"/>
    </source>
</evidence>
<dbReference type="HAMAP" id="MF_00031">
    <property type="entry name" value="DNA_HJ_migration_RuvA"/>
    <property type="match status" value="1"/>
</dbReference>
<keyword evidence="2 6" id="KW-0227">DNA damage</keyword>
<dbReference type="GO" id="GO:0005737">
    <property type="term" value="C:cytoplasm"/>
    <property type="evidence" value="ECO:0007669"/>
    <property type="project" value="UniProtKB-SubCell"/>
</dbReference>
<dbReference type="GO" id="GO:0009378">
    <property type="term" value="F:four-way junction helicase activity"/>
    <property type="evidence" value="ECO:0007669"/>
    <property type="project" value="InterPro"/>
</dbReference>
<keyword evidence="1 6" id="KW-0963">Cytoplasm</keyword>
<dbReference type="NCBIfam" id="TIGR00084">
    <property type="entry name" value="ruvA"/>
    <property type="match status" value="1"/>
</dbReference>
<dbReference type="OrthoDB" id="5293449at2"/>
<dbReference type="KEGG" id="aoh:AOV_00470"/>
<evidence type="ECO:0000313" key="9">
    <source>
        <dbReference type="EMBL" id="ASI47434.1"/>
    </source>
</evidence>
<dbReference type="GO" id="GO:0048476">
    <property type="term" value="C:Holliday junction resolvase complex"/>
    <property type="evidence" value="ECO:0007669"/>
    <property type="project" value="UniProtKB-UniRule"/>
</dbReference>
<dbReference type="InterPro" id="IPR012340">
    <property type="entry name" value="NA-bd_OB-fold"/>
</dbReference>
<evidence type="ECO:0000256" key="5">
    <source>
        <dbReference type="ARBA" id="ARBA00023204"/>
    </source>
</evidence>
<dbReference type="SUPFAM" id="SSF46929">
    <property type="entry name" value="DNA helicase RuvA subunit, C-terminal domain"/>
    <property type="match status" value="1"/>
</dbReference>
<organism evidence="9 10">
    <name type="scientific">Anaplasma ovis str. Haibei</name>
    <dbReference type="NCBI Taxonomy" id="1248439"/>
    <lineage>
        <taxon>Bacteria</taxon>
        <taxon>Pseudomonadati</taxon>
        <taxon>Pseudomonadota</taxon>
        <taxon>Alphaproteobacteria</taxon>
        <taxon>Rickettsiales</taxon>
        <taxon>Anaplasmataceae</taxon>
        <taxon>Anaplasma</taxon>
    </lineage>
</organism>
<evidence type="ECO:0000256" key="4">
    <source>
        <dbReference type="ARBA" id="ARBA00023172"/>
    </source>
</evidence>
<dbReference type="EMBL" id="CP015994">
    <property type="protein sequence ID" value="ASI47434.1"/>
    <property type="molecule type" value="Genomic_DNA"/>
</dbReference>
<comment type="subunit">
    <text evidence="6">Homotetramer. Forms an RuvA(8)-RuvB(12)-Holliday junction (HJ) complex. HJ DNA is sandwiched between 2 RuvA tetramers; dsDNA enters through RuvA and exits via RuvB. An RuvB hexamer assembles on each DNA strand where it exits the tetramer. Each RuvB hexamer is contacted by two RuvA subunits (via domain III) on 2 adjacent RuvB subunits; this complex drives branch migration. In the full resolvosome a probable DNA-RuvA(4)-RuvB(12)-RuvC(2) complex forms which resolves the HJ.</text>
</comment>
<dbReference type="Pfam" id="PF07499">
    <property type="entry name" value="RuvA_C"/>
    <property type="match status" value="1"/>
</dbReference>
<evidence type="ECO:0000256" key="1">
    <source>
        <dbReference type="ARBA" id="ARBA00022490"/>
    </source>
</evidence>
<comment type="similarity">
    <text evidence="6">Belongs to the RuvA family.</text>
</comment>
<dbReference type="Gene3D" id="1.10.8.10">
    <property type="entry name" value="DNA helicase RuvA subunit, C-terminal domain"/>
    <property type="match status" value="1"/>
</dbReference>
<comment type="function">
    <text evidence="6">The RuvA-RuvB-RuvC complex processes Holliday junction (HJ) DNA during genetic recombination and DNA repair, while the RuvA-RuvB complex plays an important role in the rescue of blocked DNA replication forks via replication fork reversal (RFR). RuvA specifically binds to HJ cruciform DNA, conferring on it an open structure. The RuvB hexamer acts as an ATP-dependent pump, pulling dsDNA into and through the RuvAB complex. HJ branch migration allows RuvC to scan DNA until it finds its consensus sequence, where it cleaves and resolves the cruciform DNA.</text>
</comment>
<evidence type="ECO:0000313" key="10">
    <source>
        <dbReference type="Proteomes" id="UP000259762"/>
    </source>
</evidence>
<dbReference type="SUPFAM" id="SSF47781">
    <property type="entry name" value="RuvA domain 2-like"/>
    <property type="match status" value="1"/>
</dbReference>
<sequence length="190" mass="20389">MIGTLSGTIEEIICSSHVILCVGGVGYLVHIPGRVLSGCKSGDRVRLYIETYVGRDGVSQLYGFATREEQNCMRMLIKVSGVNYKTAMAILDVLTPDQVFSAIVNEDKAALKVGGVGEKLTSRIISELAPQVQKLEFNKFATASRTDSEAVAALLSLGYERTAALGALQKVGTCDSTEDAVRRALLELSK</sequence>
<dbReference type="InterPro" id="IPR011114">
    <property type="entry name" value="RuvA_C"/>
</dbReference>
<evidence type="ECO:0000256" key="3">
    <source>
        <dbReference type="ARBA" id="ARBA00023125"/>
    </source>
</evidence>
<dbReference type="GO" id="GO:0006310">
    <property type="term" value="P:DNA recombination"/>
    <property type="evidence" value="ECO:0007669"/>
    <property type="project" value="UniProtKB-UniRule"/>
</dbReference>
<dbReference type="SUPFAM" id="SSF50249">
    <property type="entry name" value="Nucleic acid-binding proteins"/>
    <property type="match status" value="1"/>
</dbReference>
<comment type="caution">
    <text evidence="6">Lacks conserved residue(s) required for the propagation of feature annotation.</text>
</comment>
<dbReference type="InterPro" id="IPR010994">
    <property type="entry name" value="RuvA_2-like"/>
</dbReference>
<dbReference type="GO" id="GO:0006281">
    <property type="term" value="P:DNA repair"/>
    <property type="evidence" value="ECO:0007669"/>
    <property type="project" value="UniProtKB-UniRule"/>
</dbReference>
<feature type="domain" description="Holliday junction DNA helicase RuvA C-terminal" evidence="8">
    <location>
        <begin position="148"/>
        <end position="188"/>
    </location>
</feature>
<dbReference type="Proteomes" id="UP000259762">
    <property type="component" value="Chromosome"/>
</dbReference>
<reference evidence="10" key="1">
    <citation type="submission" date="2018-06" db="EMBL/GenBank/DDBJ databases">
        <title>The Anaplasma ovis genome reveals a high proportion of pseudogenes.</title>
        <authorList>
            <person name="Liu Z."/>
            <person name="Peasley A.M."/>
            <person name="Yang J."/>
            <person name="Li Y."/>
            <person name="Guan G."/>
            <person name="Luo J."/>
            <person name="Yin H."/>
            <person name="Brayton K.A."/>
        </authorList>
    </citation>
    <scope>NUCLEOTIDE SEQUENCE [LARGE SCALE GENOMIC DNA]</scope>
    <source>
        <strain evidence="10">Haibei</strain>
    </source>
</reference>
<proteinExistence type="inferred from homology"/>
<dbReference type="CDD" id="cd14332">
    <property type="entry name" value="UBA_RuvA_C"/>
    <property type="match status" value="1"/>
</dbReference>
<dbReference type="RefSeq" id="WP_075138696.1">
    <property type="nucleotide sequence ID" value="NZ_CP015994.1"/>
</dbReference>
<evidence type="ECO:0000256" key="6">
    <source>
        <dbReference type="HAMAP-Rule" id="MF_00031"/>
    </source>
</evidence>
<dbReference type="NCBIfam" id="NF011194">
    <property type="entry name" value="PRK14600.1"/>
    <property type="match status" value="1"/>
</dbReference>